<evidence type="ECO:0000313" key="2">
    <source>
        <dbReference type="Proteomes" id="UP000054549"/>
    </source>
</evidence>
<sequence length="95" mass="10298">MLTVKAFVYLLRELSSQLYISRRAPPSWQPYPVGDMMSLPGSDDVGATAVLEGSSSDAVVLPLERVSVPEEKGLKPLRLALIKAGPKQLYRPSTG</sequence>
<reference evidence="1 2" key="1">
    <citation type="submission" date="2014-04" db="EMBL/GenBank/DDBJ databases">
        <title>Evolutionary Origins and Diversification of the Mycorrhizal Mutualists.</title>
        <authorList>
            <consortium name="DOE Joint Genome Institute"/>
            <consortium name="Mycorrhizal Genomics Consortium"/>
            <person name="Kohler A."/>
            <person name="Kuo A."/>
            <person name="Nagy L.G."/>
            <person name="Floudas D."/>
            <person name="Copeland A."/>
            <person name="Barry K.W."/>
            <person name="Cichocki N."/>
            <person name="Veneault-Fourrey C."/>
            <person name="LaButti K."/>
            <person name="Lindquist E.A."/>
            <person name="Lipzen A."/>
            <person name="Lundell T."/>
            <person name="Morin E."/>
            <person name="Murat C."/>
            <person name="Riley R."/>
            <person name="Ohm R."/>
            <person name="Sun H."/>
            <person name="Tunlid A."/>
            <person name="Henrissat B."/>
            <person name="Grigoriev I.V."/>
            <person name="Hibbett D.S."/>
            <person name="Martin F."/>
        </authorList>
    </citation>
    <scope>NUCLEOTIDE SEQUENCE [LARGE SCALE GENOMIC DNA]</scope>
    <source>
        <strain evidence="1 2">Koide BX008</strain>
    </source>
</reference>
<dbReference type="Proteomes" id="UP000054549">
    <property type="component" value="Unassembled WGS sequence"/>
</dbReference>
<gene>
    <name evidence="1" type="ORF">M378DRAFT_11453</name>
</gene>
<name>A0A0C2X6R8_AMAMK</name>
<protein>
    <submittedName>
        <fullName evidence="1">Uncharacterized protein</fullName>
    </submittedName>
</protein>
<organism evidence="1 2">
    <name type="scientific">Amanita muscaria (strain Koide BX008)</name>
    <dbReference type="NCBI Taxonomy" id="946122"/>
    <lineage>
        <taxon>Eukaryota</taxon>
        <taxon>Fungi</taxon>
        <taxon>Dikarya</taxon>
        <taxon>Basidiomycota</taxon>
        <taxon>Agaricomycotina</taxon>
        <taxon>Agaricomycetes</taxon>
        <taxon>Agaricomycetidae</taxon>
        <taxon>Agaricales</taxon>
        <taxon>Pluteineae</taxon>
        <taxon>Amanitaceae</taxon>
        <taxon>Amanita</taxon>
    </lineage>
</organism>
<proteinExistence type="predicted"/>
<dbReference type="InParanoid" id="A0A0C2X6R8"/>
<dbReference type="AlphaFoldDB" id="A0A0C2X6R8"/>
<keyword evidence="2" id="KW-1185">Reference proteome</keyword>
<accession>A0A0C2X6R8</accession>
<evidence type="ECO:0000313" key="1">
    <source>
        <dbReference type="EMBL" id="KIL64438.1"/>
    </source>
</evidence>
<dbReference type="EMBL" id="KN818249">
    <property type="protein sequence ID" value="KIL64438.1"/>
    <property type="molecule type" value="Genomic_DNA"/>
</dbReference>
<dbReference type="HOGENOM" id="CLU_2372316_0_0_1"/>